<sequence>MHVVMMVVKKIHYATDTDSDCNPEELKDSQRDLSTDDEIVPDKVFDYEIENNDAHIPVYSTPRRTRKRKVETKVWEKVKRKTLRSKVKEYTNTCGKLVPARRLHDENLRKTLKTELEVHHRKAENVARSKEKDISYAKQNTKCRVLCFDLQQTLLTPLIQTNKIYYLRQLWTYNLCIYDCTSKISNIMTPHLEKNQSKKTASDDPDDIADISDIIESDQE</sequence>
<feature type="region of interest" description="Disordered" evidence="1">
    <location>
        <begin position="193"/>
        <end position="220"/>
    </location>
</feature>
<name>A0A9P0GAJ1_9CUCU</name>
<dbReference type="PANTHER" id="PTHR10773:SF19">
    <property type="match status" value="1"/>
</dbReference>
<protein>
    <submittedName>
        <fullName evidence="2">Uncharacterized protein</fullName>
    </submittedName>
</protein>
<evidence type="ECO:0000313" key="2">
    <source>
        <dbReference type="EMBL" id="CAH1108379.1"/>
    </source>
</evidence>
<dbReference type="AlphaFoldDB" id="A0A9P0GAJ1"/>
<dbReference type="EMBL" id="OV651815">
    <property type="protein sequence ID" value="CAH1108379.1"/>
    <property type="molecule type" value="Genomic_DNA"/>
</dbReference>
<evidence type="ECO:0000313" key="3">
    <source>
        <dbReference type="Proteomes" id="UP001153636"/>
    </source>
</evidence>
<reference evidence="2" key="1">
    <citation type="submission" date="2022-01" db="EMBL/GenBank/DDBJ databases">
        <authorList>
            <person name="King R."/>
        </authorList>
    </citation>
    <scope>NUCLEOTIDE SEQUENCE</scope>
</reference>
<proteinExistence type="predicted"/>
<evidence type="ECO:0000256" key="1">
    <source>
        <dbReference type="SAM" id="MobiDB-lite"/>
    </source>
</evidence>
<accession>A0A9P0GAJ1</accession>
<feature type="compositionally biased region" description="Acidic residues" evidence="1">
    <location>
        <begin position="203"/>
        <end position="220"/>
    </location>
</feature>
<dbReference type="PANTHER" id="PTHR10773">
    <property type="entry name" value="DNA-DIRECTED RNA POLYMERASES I, II, AND III SUBUNIT RPABC2"/>
    <property type="match status" value="1"/>
</dbReference>
<feature type="compositionally biased region" description="Basic and acidic residues" evidence="1">
    <location>
        <begin position="193"/>
        <end position="202"/>
    </location>
</feature>
<gene>
    <name evidence="2" type="ORF">PSYICH_LOCUS8845</name>
</gene>
<keyword evidence="3" id="KW-1185">Reference proteome</keyword>
<dbReference type="Proteomes" id="UP001153636">
    <property type="component" value="Chromosome 3"/>
</dbReference>
<organism evidence="2 3">
    <name type="scientific">Psylliodes chrysocephalus</name>
    <dbReference type="NCBI Taxonomy" id="3402493"/>
    <lineage>
        <taxon>Eukaryota</taxon>
        <taxon>Metazoa</taxon>
        <taxon>Ecdysozoa</taxon>
        <taxon>Arthropoda</taxon>
        <taxon>Hexapoda</taxon>
        <taxon>Insecta</taxon>
        <taxon>Pterygota</taxon>
        <taxon>Neoptera</taxon>
        <taxon>Endopterygota</taxon>
        <taxon>Coleoptera</taxon>
        <taxon>Polyphaga</taxon>
        <taxon>Cucujiformia</taxon>
        <taxon>Chrysomeloidea</taxon>
        <taxon>Chrysomelidae</taxon>
        <taxon>Galerucinae</taxon>
        <taxon>Alticini</taxon>
        <taxon>Psylliodes</taxon>
    </lineage>
</organism>